<feature type="compositionally biased region" description="Polar residues" evidence="1">
    <location>
        <begin position="30"/>
        <end position="39"/>
    </location>
</feature>
<accession>A0A840A7B9</accession>
<organism evidence="2 3">
    <name type="scientific">Roseococcus suduntuyensis</name>
    <dbReference type="NCBI Taxonomy" id="455361"/>
    <lineage>
        <taxon>Bacteria</taxon>
        <taxon>Pseudomonadati</taxon>
        <taxon>Pseudomonadota</taxon>
        <taxon>Alphaproteobacteria</taxon>
        <taxon>Acetobacterales</taxon>
        <taxon>Roseomonadaceae</taxon>
        <taxon>Roseococcus</taxon>
    </lineage>
</organism>
<feature type="compositionally biased region" description="Basic and acidic residues" evidence="1">
    <location>
        <begin position="1"/>
        <end position="29"/>
    </location>
</feature>
<evidence type="ECO:0000313" key="3">
    <source>
        <dbReference type="Proteomes" id="UP000553193"/>
    </source>
</evidence>
<dbReference type="EMBL" id="JACIDJ010000001">
    <property type="protein sequence ID" value="MBB3897017.1"/>
    <property type="molecule type" value="Genomic_DNA"/>
</dbReference>
<protein>
    <submittedName>
        <fullName evidence="2">Uncharacterized protein</fullName>
    </submittedName>
</protein>
<reference evidence="2 3" key="1">
    <citation type="submission" date="2020-08" db="EMBL/GenBank/DDBJ databases">
        <title>Genomic Encyclopedia of Type Strains, Phase IV (KMG-IV): sequencing the most valuable type-strain genomes for metagenomic binning, comparative biology and taxonomic classification.</title>
        <authorList>
            <person name="Goeker M."/>
        </authorList>
    </citation>
    <scope>NUCLEOTIDE SEQUENCE [LARGE SCALE GENOMIC DNA]</scope>
    <source>
        <strain evidence="2 3">DSM 19979</strain>
    </source>
</reference>
<evidence type="ECO:0000313" key="2">
    <source>
        <dbReference type="EMBL" id="MBB3897017.1"/>
    </source>
</evidence>
<dbReference type="Proteomes" id="UP000553193">
    <property type="component" value="Unassembled WGS sequence"/>
</dbReference>
<evidence type="ECO:0000256" key="1">
    <source>
        <dbReference type="SAM" id="MobiDB-lite"/>
    </source>
</evidence>
<dbReference type="AlphaFoldDB" id="A0A840A7B9"/>
<name>A0A840A7B9_9PROT</name>
<comment type="caution">
    <text evidence="2">The sequence shown here is derived from an EMBL/GenBank/DDBJ whole genome shotgun (WGS) entry which is preliminary data.</text>
</comment>
<keyword evidence="3" id="KW-1185">Reference proteome</keyword>
<sequence length="49" mass="5332">MERKDRERAKEAKAMARVEKRAAKSDKSSQSDGPTTGDQPSPGEAEGQK</sequence>
<gene>
    <name evidence="2" type="ORF">GGQ83_000443</name>
</gene>
<feature type="region of interest" description="Disordered" evidence="1">
    <location>
        <begin position="1"/>
        <end position="49"/>
    </location>
</feature>
<proteinExistence type="predicted"/>